<dbReference type="EMBL" id="JBHFAB010000034">
    <property type="protein sequence ID" value="MFC1421162.1"/>
    <property type="molecule type" value="Genomic_DNA"/>
</dbReference>
<evidence type="ECO:0008006" key="4">
    <source>
        <dbReference type="Google" id="ProtNLM"/>
    </source>
</evidence>
<proteinExistence type="predicted"/>
<feature type="compositionally biased region" description="Basic and acidic residues" evidence="1">
    <location>
        <begin position="65"/>
        <end position="74"/>
    </location>
</feature>
<evidence type="ECO:0000313" key="2">
    <source>
        <dbReference type="EMBL" id="MFC1421162.1"/>
    </source>
</evidence>
<name>A0ABV6W5Y1_9ACTN</name>
<dbReference type="SUPFAM" id="SSF46689">
    <property type="entry name" value="Homeodomain-like"/>
    <property type="match status" value="1"/>
</dbReference>
<feature type="region of interest" description="Disordered" evidence="1">
    <location>
        <begin position="1"/>
        <end position="20"/>
    </location>
</feature>
<dbReference type="Proteomes" id="UP001592531">
    <property type="component" value="Unassembled WGS sequence"/>
</dbReference>
<keyword evidence="3" id="KW-1185">Reference proteome</keyword>
<dbReference type="RefSeq" id="WP_380543839.1">
    <property type="nucleotide sequence ID" value="NZ_JBHFAB010000034.1"/>
</dbReference>
<gene>
    <name evidence="2" type="ORF">ACEZDE_31640</name>
</gene>
<protein>
    <recommendedName>
        <fullName evidence="4">Transposase</fullName>
    </recommendedName>
</protein>
<dbReference type="InterPro" id="IPR009057">
    <property type="entry name" value="Homeodomain-like_sf"/>
</dbReference>
<feature type="region of interest" description="Disordered" evidence="1">
    <location>
        <begin position="65"/>
        <end position="90"/>
    </location>
</feature>
<accession>A0ABV6W5Y1</accession>
<organism evidence="2 3">
    <name type="scientific">Streptacidiphilus cavernicola</name>
    <dbReference type="NCBI Taxonomy" id="3342716"/>
    <lineage>
        <taxon>Bacteria</taxon>
        <taxon>Bacillati</taxon>
        <taxon>Actinomycetota</taxon>
        <taxon>Actinomycetes</taxon>
        <taxon>Kitasatosporales</taxon>
        <taxon>Streptomycetaceae</taxon>
        <taxon>Streptacidiphilus</taxon>
    </lineage>
</organism>
<evidence type="ECO:0000313" key="3">
    <source>
        <dbReference type="Proteomes" id="UP001592531"/>
    </source>
</evidence>
<sequence>MTSINPSAADPASRPKRRTFSPEYKLRIVAEYDAAPRNEKGAVLRRERLYHSHVTEWRAAREGGALKHLTDHRTSPARARKSATEAENEKLRRQVERLEKGLARNKAAVEVLGKASVLLEMISESAD</sequence>
<reference evidence="2 3" key="1">
    <citation type="submission" date="2024-09" db="EMBL/GenBank/DDBJ databases">
        <authorList>
            <person name="Lee S.D."/>
        </authorList>
    </citation>
    <scope>NUCLEOTIDE SEQUENCE [LARGE SCALE GENOMIC DNA]</scope>
    <source>
        <strain evidence="2 3">N8-3</strain>
    </source>
</reference>
<comment type="caution">
    <text evidence="2">The sequence shown here is derived from an EMBL/GenBank/DDBJ whole genome shotgun (WGS) entry which is preliminary data.</text>
</comment>
<evidence type="ECO:0000256" key="1">
    <source>
        <dbReference type="SAM" id="MobiDB-lite"/>
    </source>
</evidence>